<feature type="transmembrane region" description="Helical" evidence="6">
    <location>
        <begin position="115"/>
        <end position="136"/>
    </location>
</feature>
<feature type="transmembrane region" description="Helical" evidence="6">
    <location>
        <begin position="327"/>
        <end position="349"/>
    </location>
</feature>
<reference evidence="8" key="1">
    <citation type="submission" date="2017-02" db="EMBL/GenBank/DDBJ databases">
        <authorList>
            <person name="Varghese N."/>
            <person name="Submissions S."/>
        </authorList>
    </citation>
    <scope>NUCLEOTIDE SEQUENCE [LARGE SCALE GENOMIC DNA]</scope>
    <source>
        <strain evidence="8">DSM 15739</strain>
    </source>
</reference>
<organism evidence="7 8">
    <name type="scientific">Globicatella sulfidifaciens DSM 15739</name>
    <dbReference type="NCBI Taxonomy" id="1121925"/>
    <lineage>
        <taxon>Bacteria</taxon>
        <taxon>Bacillati</taxon>
        <taxon>Bacillota</taxon>
        <taxon>Bacilli</taxon>
        <taxon>Lactobacillales</taxon>
        <taxon>Aerococcaceae</taxon>
        <taxon>Globicatella</taxon>
    </lineage>
</organism>
<sequence length="418" mass="48354">MQKIMSFINNRRNFIIFFLLKVLIMVLGLITNIFIVRKLTVNDFGVFSVALMFVGLITTFGFSWSSSSILYYGSREKAKTGSINKTFWARNIIIAVSLVLTTILFALFRNQINDYIGLDVALLILIWLYISVAEDYLSQYFLAVKKQLLSSILSITAKVIYIVMIFIFTFDAKTLILLNIVSHATVLFYIFGINKNDIGKFEFDKDWFKEILNFSLWQLFGFSGLYLINFGDTAVIKHFMTTEDVGIYNAAYKLFNSVANFAFVISSYYAGSVSQYFINNESDKIKRFFYKERFFIFGLSTLAHILVMIFSKPIITTLYGDRYIQSVAIFNVLMIGSMFRYLAVFYTLYYNTNNKHKVLQYINIVRSILNLFLDIVFIKLFGLIGPAIATTLSLIITFLFSVYYCEKRILKILNVEDQ</sequence>
<dbReference type="Pfam" id="PF01943">
    <property type="entry name" value="Polysacc_synt"/>
    <property type="match status" value="1"/>
</dbReference>
<dbReference type="PANTHER" id="PTHR30250">
    <property type="entry name" value="PST FAMILY PREDICTED COLANIC ACID TRANSPORTER"/>
    <property type="match status" value="1"/>
</dbReference>
<feature type="transmembrane region" description="Helical" evidence="6">
    <location>
        <begin position="174"/>
        <end position="191"/>
    </location>
</feature>
<feature type="transmembrane region" description="Helical" evidence="6">
    <location>
        <begin position="47"/>
        <end position="72"/>
    </location>
</feature>
<name>A0A1T4NR63_9LACT</name>
<feature type="transmembrane region" description="Helical" evidence="6">
    <location>
        <begin position="92"/>
        <end position="109"/>
    </location>
</feature>
<dbReference type="Proteomes" id="UP000189941">
    <property type="component" value="Unassembled WGS sequence"/>
</dbReference>
<dbReference type="GO" id="GO:0005886">
    <property type="term" value="C:plasma membrane"/>
    <property type="evidence" value="ECO:0007669"/>
    <property type="project" value="UniProtKB-SubCell"/>
</dbReference>
<evidence type="ECO:0000256" key="1">
    <source>
        <dbReference type="ARBA" id="ARBA00004651"/>
    </source>
</evidence>
<accession>A0A1T4NR63</accession>
<feature type="transmembrane region" description="Helical" evidence="6">
    <location>
        <begin position="294"/>
        <end position="315"/>
    </location>
</feature>
<evidence type="ECO:0000256" key="5">
    <source>
        <dbReference type="ARBA" id="ARBA00023136"/>
    </source>
</evidence>
<evidence type="ECO:0000256" key="6">
    <source>
        <dbReference type="SAM" id="Phobius"/>
    </source>
</evidence>
<comment type="subcellular location">
    <subcellularLocation>
        <location evidence="1">Cell membrane</location>
        <topology evidence="1">Multi-pass membrane protein</topology>
    </subcellularLocation>
</comment>
<evidence type="ECO:0000256" key="4">
    <source>
        <dbReference type="ARBA" id="ARBA00022989"/>
    </source>
</evidence>
<evidence type="ECO:0000256" key="2">
    <source>
        <dbReference type="ARBA" id="ARBA00022475"/>
    </source>
</evidence>
<evidence type="ECO:0000313" key="8">
    <source>
        <dbReference type="Proteomes" id="UP000189941"/>
    </source>
</evidence>
<dbReference type="EMBL" id="FUWO01000022">
    <property type="protein sequence ID" value="SJZ81713.1"/>
    <property type="molecule type" value="Genomic_DNA"/>
</dbReference>
<feature type="transmembrane region" description="Helical" evidence="6">
    <location>
        <begin position="387"/>
        <end position="405"/>
    </location>
</feature>
<feature type="transmembrane region" description="Helical" evidence="6">
    <location>
        <begin position="250"/>
        <end position="273"/>
    </location>
</feature>
<dbReference type="AlphaFoldDB" id="A0A1T4NR63"/>
<feature type="transmembrane region" description="Helical" evidence="6">
    <location>
        <begin position="148"/>
        <end position="168"/>
    </location>
</feature>
<feature type="transmembrane region" description="Helical" evidence="6">
    <location>
        <begin position="211"/>
        <end position="230"/>
    </location>
</feature>
<keyword evidence="2" id="KW-1003">Cell membrane</keyword>
<keyword evidence="8" id="KW-1185">Reference proteome</keyword>
<evidence type="ECO:0000313" key="7">
    <source>
        <dbReference type="EMBL" id="SJZ81713.1"/>
    </source>
</evidence>
<dbReference type="STRING" id="1121925.SAMN02746011_01830"/>
<keyword evidence="5 6" id="KW-0472">Membrane</keyword>
<protein>
    <submittedName>
        <fullName evidence="7">Membrane protein involved in the export of O-antigen and teichoic acid</fullName>
    </submittedName>
</protein>
<dbReference type="InterPro" id="IPR050833">
    <property type="entry name" value="Poly_Biosynth_Transport"/>
</dbReference>
<gene>
    <name evidence="7" type="ORF">SAMN02746011_01830</name>
</gene>
<proteinExistence type="predicted"/>
<dbReference type="InterPro" id="IPR002797">
    <property type="entry name" value="Polysacc_synth"/>
</dbReference>
<keyword evidence="3 6" id="KW-0812">Transmembrane</keyword>
<dbReference type="RefSeq" id="WP_078756515.1">
    <property type="nucleotide sequence ID" value="NZ_FUWO01000022.1"/>
</dbReference>
<evidence type="ECO:0000256" key="3">
    <source>
        <dbReference type="ARBA" id="ARBA00022692"/>
    </source>
</evidence>
<dbReference type="PANTHER" id="PTHR30250:SF11">
    <property type="entry name" value="O-ANTIGEN TRANSPORTER-RELATED"/>
    <property type="match status" value="1"/>
</dbReference>
<dbReference type="OrthoDB" id="9815702at2"/>
<keyword evidence="4 6" id="KW-1133">Transmembrane helix</keyword>
<feature type="transmembrane region" description="Helical" evidence="6">
    <location>
        <begin position="12"/>
        <end position="35"/>
    </location>
</feature>